<organism evidence="4 5">
    <name type="scientific">Salinibacillus aidingensis</name>
    <dbReference type="NCBI Taxonomy" id="237684"/>
    <lineage>
        <taxon>Bacteria</taxon>
        <taxon>Bacillati</taxon>
        <taxon>Bacillota</taxon>
        <taxon>Bacilli</taxon>
        <taxon>Bacillales</taxon>
        <taxon>Bacillaceae</taxon>
        <taxon>Salinibacillus</taxon>
    </lineage>
</organism>
<dbReference type="PANTHER" id="PTHR40446:SF2">
    <property type="entry name" value="N-ACETYLGLUCOSAMINE-1-PHOSPHODIESTER ALPHA-N-ACETYLGLUCOSAMINIDASE"/>
    <property type="match status" value="1"/>
</dbReference>
<sequence>MKRANRLRLLICCLLILGFTFHAIHIQASTVKDEYQVSSGTYYQELQVGQQDSPNSMRVMEIDLSDTYTNVEVGYPSSLTTLQETTSQAMKYHQDGHQVAGAINGGFYYTRNGEPMNLISKDNRLISAGKVGESNEAYVNESIAFGIDKNGQAKIAEYDLDLMFEHQGHTYEITSHNKERKKDNLILYTSSYHNGYADTNPYGREVVIKTTAAPDLQFGETYNGEVVAIYKKGDQTDVAIPENGFVLSGNGDGRTILSNLEAGDSINLSIDINSEWMHSEFMLASGPRLVKDGEVSLSMNPDSYRASLVAPRTAVAIDATGEKVFFVTVDGRQPGYSRGMNLSEFARYLVDLGAEYALNLDGGGSTTMAVRQLGDEKISVVNSPSGGSERGVSTILMGISTEPAAQSLYYRDISPGDTHYEGVHWISDKGIKGYEDGSFGPGKSLTRAHAAIMFTRALDLKTEELTKETSMFKDISTDHPYAEFIHAVDKNGIFKGRDGEFLPGQSLTRQQMASTLVNAFDLEKYQASHVDINLGNVGKSHKENVQILADLGITNQLNNYRPREAVTRGQFATFLYLSYQAVKE</sequence>
<name>A0ABN1AZ12_9BACI</name>
<dbReference type="PROSITE" id="PS51272">
    <property type="entry name" value="SLH"/>
    <property type="match status" value="2"/>
</dbReference>
<dbReference type="Pfam" id="PF00395">
    <property type="entry name" value="SLH"/>
    <property type="match status" value="3"/>
</dbReference>
<keyword evidence="5" id="KW-1185">Reference proteome</keyword>
<dbReference type="PANTHER" id="PTHR40446">
    <property type="entry name" value="N-ACETYLGLUCOSAMINE-1-PHOSPHODIESTER ALPHA-N-ACETYLGLUCOSAMINIDASE"/>
    <property type="match status" value="1"/>
</dbReference>
<dbReference type="InterPro" id="IPR018711">
    <property type="entry name" value="NAGPA"/>
</dbReference>
<feature type="signal peptide" evidence="2">
    <location>
        <begin position="1"/>
        <end position="28"/>
    </location>
</feature>
<evidence type="ECO:0000313" key="5">
    <source>
        <dbReference type="Proteomes" id="UP001500880"/>
    </source>
</evidence>
<dbReference type="Pfam" id="PF09992">
    <property type="entry name" value="NAGPA"/>
    <property type="match status" value="1"/>
</dbReference>
<evidence type="ECO:0000313" key="4">
    <source>
        <dbReference type="EMBL" id="GAA0486862.1"/>
    </source>
</evidence>
<protein>
    <recommendedName>
        <fullName evidence="3">SLH domain-containing protein</fullName>
    </recommendedName>
</protein>
<proteinExistence type="predicted"/>
<keyword evidence="1 2" id="KW-0732">Signal</keyword>
<feature type="domain" description="SLH" evidence="3">
    <location>
        <begin position="406"/>
        <end position="467"/>
    </location>
</feature>
<feature type="chain" id="PRO_5045588096" description="SLH domain-containing protein" evidence="2">
    <location>
        <begin position="29"/>
        <end position="584"/>
    </location>
</feature>
<evidence type="ECO:0000259" key="3">
    <source>
        <dbReference type="PROSITE" id="PS51272"/>
    </source>
</evidence>
<gene>
    <name evidence="4" type="ORF">GCM10008986_10340</name>
</gene>
<comment type="caution">
    <text evidence="4">The sequence shown here is derived from an EMBL/GenBank/DDBJ whole genome shotgun (WGS) entry which is preliminary data.</text>
</comment>
<dbReference type="RefSeq" id="WP_343838388.1">
    <property type="nucleotide sequence ID" value="NZ_BAAADO010000002.1"/>
</dbReference>
<evidence type="ECO:0000256" key="2">
    <source>
        <dbReference type="SAM" id="SignalP"/>
    </source>
</evidence>
<evidence type="ECO:0000256" key="1">
    <source>
        <dbReference type="ARBA" id="ARBA00022729"/>
    </source>
</evidence>
<accession>A0ABN1AZ12</accession>
<dbReference type="Proteomes" id="UP001500880">
    <property type="component" value="Unassembled WGS sequence"/>
</dbReference>
<dbReference type="InterPro" id="IPR001119">
    <property type="entry name" value="SLH_dom"/>
</dbReference>
<feature type="domain" description="SLH" evidence="3">
    <location>
        <begin position="468"/>
        <end position="530"/>
    </location>
</feature>
<reference evidence="4 5" key="1">
    <citation type="journal article" date="2019" name="Int. J. Syst. Evol. Microbiol.">
        <title>The Global Catalogue of Microorganisms (GCM) 10K type strain sequencing project: providing services to taxonomists for standard genome sequencing and annotation.</title>
        <authorList>
            <consortium name="The Broad Institute Genomics Platform"/>
            <consortium name="The Broad Institute Genome Sequencing Center for Infectious Disease"/>
            <person name="Wu L."/>
            <person name="Ma J."/>
        </authorList>
    </citation>
    <scope>NUCLEOTIDE SEQUENCE [LARGE SCALE GENOMIC DNA]</scope>
    <source>
        <strain evidence="4 5">JCM 12389</strain>
    </source>
</reference>
<dbReference type="EMBL" id="BAAADO010000002">
    <property type="protein sequence ID" value="GAA0486862.1"/>
    <property type="molecule type" value="Genomic_DNA"/>
</dbReference>